<dbReference type="CDD" id="cd00761">
    <property type="entry name" value="Glyco_tranf_GTA_type"/>
    <property type="match status" value="1"/>
</dbReference>
<protein>
    <submittedName>
        <fullName evidence="2">Glycosyltransferase family 2 protein</fullName>
    </submittedName>
</protein>
<dbReference type="InterPro" id="IPR029044">
    <property type="entry name" value="Nucleotide-diphossugar_trans"/>
</dbReference>
<accession>A0ABY7S0S9</accession>
<evidence type="ECO:0000313" key="3">
    <source>
        <dbReference type="Proteomes" id="UP001202717"/>
    </source>
</evidence>
<dbReference type="Proteomes" id="UP001202717">
    <property type="component" value="Chromosome"/>
</dbReference>
<feature type="domain" description="Glycosyltransferase 2-like" evidence="1">
    <location>
        <begin position="7"/>
        <end position="148"/>
    </location>
</feature>
<dbReference type="RefSeq" id="WP_249995294.1">
    <property type="nucleotide sequence ID" value="NZ_CP116221.1"/>
</dbReference>
<evidence type="ECO:0000259" key="1">
    <source>
        <dbReference type="Pfam" id="PF00535"/>
    </source>
</evidence>
<sequence>MITDLVSIVIPTYNRANLISETLDSILSQTHTHWECLVIDDGSTDNTAEVLAQYCIKDNRFKYLKRPAESPKGGNAARNYGFECSKGDFIQWFDDDDIMAENYLSARIALFTKKRKIVICSGFSTDENLNITREVKLKTDVNLYKEYALWKFEIYTPSVLFRKSFLKESPFNETIIRGQETEFFTRIFYGLNPEEYSIINKPLFYYRSHSKSKTEQSQTYNKRHKEDLLHISKLNFERALKLKDLDLIYFYYKLLLKQFFRSVDNDHNSNAKQVISFLNRTLNERNRILKFKLILFSKIYLSLKKGTILKKHLRSHKILT</sequence>
<reference evidence="2 3" key="1">
    <citation type="submission" date="2023-01" db="EMBL/GenBank/DDBJ databases">
        <title>Psychroserpens ponticola sp. nov., isolated from seawater.</title>
        <authorList>
            <person name="Kristyanto S."/>
            <person name="Jung J."/>
            <person name="Kim J.M."/>
            <person name="Jeon C.O."/>
        </authorList>
    </citation>
    <scope>NUCLEOTIDE SEQUENCE [LARGE SCALE GENOMIC DNA]</scope>
    <source>
        <strain evidence="2 3">MSW6</strain>
    </source>
</reference>
<evidence type="ECO:0000313" key="2">
    <source>
        <dbReference type="EMBL" id="WCO02526.1"/>
    </source>
</evidence>
<dbReference type="Pfam" id="PF00535">
    <property type="entry name" value="Glycos_transf_2"/>
    <property type="match status" value="1"/>
</dbReference>
<dbReference type="PANTHER" id="PTHR22916">
    <property type="entry name" value="GLYCOSYLTRANSFERASE"/>
    <property type="match status" value="1"/>
</dbReference>
<dbReference type="EMBL" id="CP116221">
    <property type="protein sequence ID" value="WCO02526.1"/>
    <property type="molecule type" value="Genomic_DNA"/>
</dbReference>
<dbReference type="Gene3D" id="3.90.550.10">
    <property type="entry name" value="Spore Coat Polysaccharide Biosynthesis Protein SpsA, Chain A"/>
    <property type="match status" value="1"/>
</dbReference>
<proteinExistence type="predicted"/>
<keyword evidence="3" id="KW-1185">Reference proteome</keyword>
<organism evidence="2 3">
    <name type="scientific">Psychroserpens ponticola</name>
    <dbReference type="NCBI Taxonomy" id="2932268"/>
    <lineage>
        <taxon>Bacteria</taxon>
        <taxon>Pseudomonadati</taxon>
        <taxon>Bacteroidota</taxon>
        <taxon>Flavobacteriia</taxon>
        <taxon>Flavobacteriales</taxon>
        <taxon>Flavobacteriaceae</taxon>
        <taxon>Psychroserpens</taxon>
    </lineage>
</organism>
<dbReference type="PANTHER" id="PTHR22916:SF3">
    <property type="entry name" value="UDP-GLCNAC:BETAGAL BETA-1,3-N-ACETYLGLUCOSAMINYLTRANSFERASE-LIKE PROTEIN 1"/>
    <property type="match status" value="1"/>
</dbReference>
<dbReference type="InterPro" id="IPR001173">
    <property type="entry name" value="Glyco_trans_2-like"/>
</dbReference>
<gene>
    <name evidence="2" type="ORF">MUN68_003295</name>
</gene>
<dbReference type="SUPFAM" id="SSF53448">
    <property type="entry name" value="Nucleotide-diphospho-sugar transferases"/>
    <property type="match status" value="1"/>
</dbReference>
<name>A0ABY7S0S9_9FLAO</name>